<proteinExistence type="predicted"/>
<reference evidence="1 2" key="1">
    <citation type="submission" date="2023-09" db="EMBL/GenBank/DDBJ databases">
        <title>Nesidiocoris tenuis whole genome shotgun sequence.</title>
        <authorList>
            <person name="Shibata T."/>
            <person name="Shimoda M."/>
            <person name="Kobayashi T."/>
            <person name="Uehara T."/>
        </authorList>
    </citation>
    <scope>NUCLEOTIDE SEQUENCE [LARGE SCALE GENOMIC DNA]</scope>
    <source>
        <strain evidence="1 2">Japan</strain>
    </source>
</reference>
<name>A0ABN7ALP1_9HEMI</name>
<dbReference type="PANTHER" id="PTHR14520:SF4">
    <property type="entry name" value="LARGE RIBOSOMAL SUBUNIT PROTEIN ML63"/>
    <property type="match status" value="1"/>
</dbReference>
<dbReference type="Proteomes" id="UP001307889">
    <property type="component" value="Chromosome 4"/>
</dbReference>
<dbReference type="EMBL" id="AP028912">
    <property type="protein sequence ID" value="BES93161.1"/>
    <property type="molecule type" value="Genomic_DNA"/>
</dbReference>
<accession>A0ABN7ALP1</accession>
<evidence type="ECO:0008006" key="3">
    <source>
        <dbReference type="Google" id="ProtNLM"/>
    </source>
</evidence>
<sequence length="110" mass="13316">MWLTLPLLMLKNPKGHLFRGKYRLVKRVSRNAMETLKIKWQLEEQNMLLLRHPYLNAEETKCLRAVEEKPVYMDIHHGRRNAKYERRRLLADELNHLNNTQGWEFKGGYQ</sequence>
<evidence type="ECO:0000313" key="1">
    <source>
        <dbReference type="EMBL" id="BES93161.1"/>
    </source>
</evidence>
<organism evidence="1 2">
    <name type="scientific">Nesidiocoris tenuis</name>
    <dbReference type="NCBI Taxonomy" id="355587"/>
    <lineage>
        <taxon>Eukaryota</taxon>
        <taxon>Metazoa</taxon>
        <taxon>Ecdysozoa</taxon>
        <taxon>Arthropoda</taxon>
        <taxon>Hexapoda</taxon>
        <taxon>Insecta</taxon>
        <taxon>Pterygota</taxon>
        <taxon>Neoptera</taxon>
        <taxon>Paraneoptera</taxon>
        <taxon>Hemiptera</taxon>
        <taxon>Heteroptera</taxon>
        <taxon>Panheteroptera</taxon>
        <taxon>Cimicomorpha</taxon>
        <taxon>Miridae</taxon>
        <taxon>Dicyphina</taxon>
        <taxon>Nesidiocoris</taxon>
    </lineage>
</organism>
<dbReference type="InterPro" id="IPR016576">
    <property type="entry name" value="Ribosomal_mL63"/>
</dbReference>
<protein>
    <recommendedName>
        <fullName evidence="3">Ribosomal protein 63, mitochondrial</fullName>
    </recommendedName>
</protein>
<keyword evidence="2" id="KW-1185">Reference proteome</keyword>
<evidence type="ECO:0000313" key="2">
    <source>
        <dbReference type="Proteomes" id="UP001307889"/>
    </source>
</evidence>
<dbReference type="Pfam" id="PF14978">
    <property type="entry name" value="MRP-63"/>
    <property type="match status" value="1"/>
</dbReference>
<dbReference type="PANTHER" id="PTHR14520">
    <property type="entry name" value="MITOCHONDRIAL RIBOSOMAL PROTEIN 63"/>
    <property type="match status" value="1"/>
</dbReference>
<gene>
    <name evidence="1" type="ORF">NTJ_05970</name>
</gene>